<reference evidence="4" key="1">
    <citation type="journal article" date="2019" name="Int. J. Syst. Evol. Microbiol.">
        <title>The Global Catalogue of Microorganisms (GCM) 10K type strain sequencing project: providing services to taxonomists for standard genome sequencing and annotation.</title>
        <authorList>
            <consortium name="The Broad Institute Genomics Platform"/>
            <consortium name="The Broad Institute Genome Sequencing Center for Infectious Disease"/>
            <person name="Wu L."/>
            <person name="Ma J."/>
        </authorList>
    </citation>
    <scope>NUCLEOTIDE SEQUENCE [LARGE SCALE GENOMIC DNA]</scope>
    <source>
        <strain evidence="4">JCM 9377</strain>
    </source>
</reference>
<feature type="chain" id="PRO_5046768413" description="TPM domain-containing protein" evidence="2">
    <location>
        <begin position="31"/>
        <end position="221"/>
    </location>
</feature>
<evidence type="ECO:0000256" key="1">
    <source>
        <dbReference type="SAM" id="Phobius"/>
    </source>
</evidence>
<gene>
    <name evidence="3" type="ORF">GCM10010468_61100</name>
</gene>
<keyword evidence="2" id="KW-0732">Signal</keyword>
<dbReference type="Proteomes" id="UP001501237">
    <property type="component" value="Unassembled WGS sequence"/>
</dbReference>
<keyword evidence="1" id="KW-0472">Membrane</keyword>
<organism evidence="3 4">
    <name type="scientific">Actinocorallia longicatena</name>
    <dbReference type="NCBI Taxonomy" id="111803"/>
    <lineage>
        <taxon>Bacteria</taxon>
        <taxon>Bacillati</taxon>
        <taxon>Actinomycetota</taxon>
        <taxon>Actinomycetes</taxon>
        <taxon>Streptosporangiales</taxon>
        <taxon>Thermomonosporaceae</taxon>
        <taxon>Actinocorallia</taxon>
    </lineage>
</organism>
<feature type="signal peptide" evidence="2">
    <location>
        <begin position="1"/>
        <end position="30"/>
    </location>
</feature>
<evidence type="ECO:0000256" key="2">
    <source>
        <dbReference type="SAM" id="SignalP"/>
    </source>
</evidence>
<name>A0ABP6QK36_9ACTN</name>
<evidence type="ECO:0000313" key="4">
    <source>
        <dbReference type="Proteomes" id="UP001501237"/>
    </source>
</evidence>
<comment type="caution">
    <text evidence="3">The sequence shown here is derived from an EMBL/GenBank/DDBJ whole genome shotgun (WGS) entry which is preliminary data.</text>
</comment>
<feature type="transmembrane region" description="Helical" evidence="1">
    <location>
        <begin position="192"/>
        <end position="215"/>
    </location>
</feature>
<keyword evidence="1" id="KW-0812">Transmembrane</keyword>
<keyword evidence="1" id="KW-1133">Transmembrane helix</keyword>
<evidence type="ECO:0000313" key="3">
    <source>
        <dbReference type="EMBL" id="GAA3230562.1"/>
    </source>
</evidence>
<proteinExistence type="predicted"/>
<protein>
    <recommendedName>
        <fullName evidence="5">TPM domain-containing protein</fullName>
    </recommendedName>
</protein>
<sequence>MAKLLPVWRYRLAVSLVAVIVTGAAVPAAAEPAPGRAELLAARLAKDPVQVTDHTPRDLPADAADRLRTAMRRVGAPFYVVVEPPFLRWATRQSPEDLISLLHDRLGEDGIYLVTDPSGLGTVRQFGGGLPVRDAWSAAGRELTFDTGVLERADRFAEILTAPDVTARLAHLRERPEAAYEKRSRERDRAEWTAFTGGTALGALAVAVLIAAGAVRKRARR</sequence>
<accession>A0ABP6QK36</accession>
<keyword evidence="4" id="KW-1185">Reference proteome</keyword>
<evidence type="ECO:0008006" key="5">
    <source>
        <dbReference type="Google" id="ProtNLM"/>
    </source>
</evidence>
<dbReference type="EMBL" id="BAAAUV010000020">
    <property type="protein sequence ID" value="GAA3230562.1"/>
    <property type="molecule type" value="Genomic_DNA"/>
</dbReference>